<evidence type="ECO:0000256" key="1">
    <source>
        <dbReference type="ARBA" id="ARBA00005800"/>
    </source>
</evidence>
<evidence type="ECO:0000256" key="2">
    <source>
        <dbReference type="ARBA" id="ARBA00023125"/>
    </source>
</evidence>
<dbReference type="InterPro" id="IPR001356">
    <property type="entry name" value="HD"/>
</dbReference>
<dbReference type="InterPro" id="IPR008422">
    <property type="entry name" value="KN_HD"/>
</dbReference>
<evidence type="ECO:0000313" key="8">
    <source>
        <dbReference type="EMBL" id="AAD33326.1"/>
    </source>
</evidence>
<dbReference type="VEuPathDB" id="FungiDB:CC1G_01831"/>
<dbReference type="Pfam" id="PF12737">
    <property type="entry name" value="Mating_C"/>
    <property type="match status" value="1"/>
</dbReference>
<reference evidence="11" key="1">
    <citation type="journal article" date="1999" name="Mol. Biol. Evol.">
        <title>The divergence-homogenization duality in the evolution of the b1 mating type gene of Coprinus cinereus.</title>
        <authorList>
            <person name="Badrane H."/>
            <person name="May G."/>
        </authorList>
    </citation>
    <scope>NUCLEOTIDE SEQUENCE</scope>
    <source>
        <strain evidence="8">5B6</strain>
        <strain evidence="9">H33-1</strain>
        <strain evidence="10">Java-a</strain>
        <strain evidence="11">LV2</strain>
    </source>
</reference>
<accession>Q9Y712</accession>
<evidence type="ECO:0000256" key="4">
    <source>
        <dbReference type="ARBA" id="ARBA00023242"/>
    </source>
</evidence>
<dbReference type="GO" id="GO:0005634">
    <property type="term" value="C:nucleus"/>
    <property type="evidence" value="ECO:0007669"/>
    <property type="project" value="UniProtKB-SubCell"/>
</dbReference>
<feature type="region of interest" description="Disordered" evidence="6">
    <location>
        <begin position="259"/>
        <end position="292"/>
    </location>
</feature>
<comment type="similarity">
    <text evidence="1">Belongs to the TALE/M-ATYP homeobox family.</text>
</comment>
<dbReference type="EMBL" id="AF126787">
    <property type="protein sequence ID" value="AAD33327.1"/>
    <property type="molecule type" value="Genomic_DNA"/>
</dbReference>
<protein>
    <submittedName>
        <fullName evidence="11">Mating-type protein beta 1</fullName>
    </submittedName>
</protein>
<dbReference type="EMBL" id="AF126789">
    <property type="protein sequence ID" value="AAD33329.1"/>
    <property type="molecule type" value="Genomic_DNA"/>
</dbReference>
<evidence type="ECO:0000259" key="7">
    <source>
        <dbReference type="PROSITE" id="PS50071"/>
    </source>
</evidence>
<sequence length="643" mass="71281">MGAFPEALPGQSPDHTVRDMIQYLRKDLASLLRGESTAYATFIDACDKFDAFAHSHFDVLSDDALDLILDFSAPLSTISSSMIQLENQKAALFEQFPEDIMNVLSEKTSQLQVADPGYELQSNYPLYVEPCARWLKDNCHNPYPSSDIRSQIARQTLTERKDIDAWFIDARKRIGWNDLRRKHFDNKKALILQAASIFFNAQLSPPDSDALEPHIECEFAAILASATALYEQKFSRSKLADTLDVAVKDITPVIKKQLKNEKIRQREQGMDSRINNKRARHPYPTPERSPASVAELLASPPSSVIDLTFGENSPTLGRKRRRSLQSDDEATSNQRSKKPRSKPNHREINPEKALPSPAGSIQEELSEPSPVLSPQTLSHPQSNPPDASTCVGKRKRRLSDGFQYPATKRPQIRPQAVSDPFPPANSEDWDQWFRQHVLSSPELILTGDVPPPVTVEAPDSDTPLDIQLFNFPLIPDLPPSVPAAPAPVAELNVVETFEVPPGTQDNVDPATTTLDPTFSWMPNDFPPPLQPASTFPSSTDLYVSSAPFPTLDVITQPFANTQSSAFLPDPSLWSNIPVTELDFAALFNQPSTGTAVTASIQVPSQPNSSTIKALSEQEREAKRRELEELEARAQAIRAEISAP</sequence>
<feature type="compositionally biased region" description="Basic and acidic residues" evidence="6">
    <location>
        <begin position="259"/>
        <end position="270"/>
    </location>
</feature>
<feature type="domain" description="Homeobox" evidence="7">
    <location>
        <begin position="141"/>
        <end position="177"/>
    </location>
</feature>
<dbReference type="Pfam" id="PF12731">
    <property type="entry name" value="Mating_N"/>
    <property type="match status" value="1"/>
</dbReference>
<dbReference type="Pfam" id="PF05920">
    <property type="entry name" value="Homeobox_KN"/>
    <property type="match status" value="1"/>
</dbReference>
<feature type="compositionally biased region" description="Basic and acidic residues" evidence="6">
    <location>
        <begin position="615"/>
        <end position="625"/>
    </location>
</feature>
<feature type="compositionally biased region" description="Polar residues" evidence="6">
    <location>
        <begin position="372"/>
        <end position="386"/>
    </location>
</feature>
<keyword evidence="4 5" id="KW-0539">Nucleus</keyword>
<gene>
    <name evidence="11" type="primary">b1</name>
</gene>
<name>Q9Y712_COPCI</name>
<dbReference type="SUPFAM" id="SSF46689">
    <property type="entry name" value="Homeodomain-like"/>
    <property type="match status" value="1"/>
</dbReference>
<dbReference type="VEuPathDB" id="FungiDB:CC2G_000672"/>
<feature type="DNA-binding region" description="Homeobox" evidence="5">
    <location>
        <begin position="143"/>
        <end position="178"/>
    </location>
</feature>
<keyword evidence="3 5" id="KW-0371">Homeobox</keyword>
<dbReference type="EMBL" id="AF126786">
    <property type="protein sequence ID" value="AAD33326.1"/>
    <property type="molecule type" value="Genomic_DNA"/>
</dbReference>
<dbReference type="PROSITE" id="PS50071">
    <property type="entry name" value="HOMEOBOX_2"/>
    <property type="match status" value="1"/>
</dbReference>
<evidence type="ECO:0000313" key="11">
    <source>
        <dbReference type="EMBL" id="AAD33329.1"/>
    </source>
</evidence>
<dbReference type="GO" id="GO:0003677">
    <property type="term" value="F:DNA binding"/>
    <property type="evidence" value="ECO:0007669"/>
    <property type="project" value="UniProtKB-UniRule"/>
</dbReference>
<feature type="region of interest" description="Disordered" evidence="6">
    <location>
        <begin position="602"/>
        <end position="625"/>
    </location>
</feature>
<keyword evidence="2 5" id="KW-0238">DNA-binding</keyword>
<evidence type="ECO:0000256" key="6">
    <source>
        <dbReference type="SAM" id="MobiDB-lite"/>
    </source>
</evidence>
<dbReference type="EMBL" id="AF126788">
    <property type="protein sequence ID" value="AAD33328.1"/>
    <property type="molecule type" value="Genomic_DNA"/>
</dbReference>
<dbReference type="GO" id="GO:0006355">
    <property type="term" value="P:regulation of DNA-templated transcription"/>
    <property type="evidence" value="ECO:0007669"/>
    <property type="project" value="InterPro"/>
</dbReference>
<proteinExistence type="inferred from homology"/>
<reference evidence="11" key="2">
    <citation type="journal article" date="1999" name="Proc. Natl. Acad. Sci. U.S.A.">
        <title>The signature of balancing selection: fungal mating compatibility gene evolution.</title>
        <authorList>
            <person name="May G."/>
            <person name="Shaw F."/>
            <person name="Badrane H."/>
            <person name="Vekemans X."/>
        </authorList>
    </citation>
    <scope>NUCLEOTIDE SEQUENCE</scope>
    <source>
        <strain evidence="8">5B6</strain>
        <strain evidence="9">H33-1</strain>
        <strain evidence="10">Java-a</strain>
        <strain evidence="11">LV2</strain>
    </source>
</reference>
<dbReference type="InterPro" id="IPR024441">
    <property type="entry name" value="Homeodomain1_C"/>
</dbReference>
<organism evidence="11">
    <name type="scientific">Coprinopsis cinerea</name>
    <name type="common">Inky cap fungus</name>
    <name type="synonym">Hormographiella aspergillata</name>
    <dbReference type="NCBI Taxonomy" id="5346"/>
    <lineage>
        <taxon>Eukaryota</taxon>
        <taxon>Fungi</taxon>
        <taxon>Dikarya</taxon>
        <taxon>Basidiomycota</taxon>
        <taxon>Agaricomycotina</taxon>
        <taxon>Agaricomycetes</taxon>
        <taxon>Agaricomycetidae</taxon>
        <taxon>Agaricales</taxon>
        <taxon>Agaricineae</taxon>
        <taxon>Psathyrellaceae</taxon>
        <taxon>Coprinopsis</taxon>
    </lineage>
</organism>
<dbReference type="CDD" id="cd00086">
    <property type="entry name" value="homeodomain"/>
    <property type="match status" value="1"/>
</dbReference>
<dbReference type="Gene3D" id="1.10.10.60">
    <property type="entry name" value="Homeodomain-like"/>
    <property type="match status" value="1"/>
</dbReference>
<evidence type="ECO:0000313" key="10">
    <source>
        <dbReference type="EMBL" id="AAD33328.1"/>
    </source>
</evidence>
<dbReference type="InterPro" id="IPR024333">
    <property type="entry name" value="Mating-type_A-alpha/beta_1_N"/>
</dbReference>
<feature type="region of interest" description="Disordered" evidence="6">
    <location>
        <begin position="304"/>
        <end position="422"/>
    </location>
</feature>
<dbReference type="AlphaFoldDB" id="Q9Y712"/>
<evidence type="ECO:0000313" key="9">
    <source>
        <dbReference type="EMBL" id="AAD33327.1"/>
    </source>
</evidence>
<comment type="subcellular location">
    <subcellularLocation>
        <location evidence="5">Nucleus</location>
    </subcellularLocation>
</comment>
<evidence type="ECO:0000256" key="3">
    <source>
        <dbReference type="ARBA" id="ARBA00023155"/>
    </source>
</evidence>
<evidence type="ECO:0000256" key="5">
    <source>
        <dbReference type="PROSITE-ProRule" id="PRU00108"/>
    </source>
</evidence>
<dbReference type="InterPro" id="IPR009057">
    <property type="entry name" value="Homeodomain-like_sf"/>
</dbReference>
<feature type="compositionally biased region" description="Polar residues" evidence="6">
    <location>
        <begin position="602"/>
        <end position="612"/>
    </location>
</feature>